<accession>A0A1J5SXJ5</accession>
<sequence length="384" mass="44752">MGLLKTNIVETWLAQRIRDHLAGKIVVPFNVRSPNDNVYKFGEGDPAFTISLKDQNALTAIARFDELRFTEAYINGSLDIEGDIWAVISCREILSDKRPLHSIWRRIEPLISGQVHTNRRAIEEHYDYESEFYLKFMDRSRCYSQAVFEHDDEPLETAQRRKLEFVVQSCGLKPGDRVLDVGGGWGTFVEHAGKQGIHVTALTIARKSEEFINDLIRRLHLPCEVIYGDFYEHTTAEPYDAIVILGVMEHLPDYPAVVSQFLRLLKPGGKIYLDASSFREKYSKPTFISRYVYPGNHRYFCLHDFLTQVAKTNLEVRSINNDRHSYYLTCREWAKNLDAEREEIVKRWGEKVYRIFRLYLWGSSYSFFNRGMDAFRLVLERPGI</sequence>
<name>A0A1J5SXJ5_9ZZZZ</name>
<dbReference type="Pfam" id="PF25371">
    <property type="entry name" value="DUF7884"/>
    <property type="match status" value="1"/>
</dbReference>
<dbReference type="Gene3D" id="3.40.50.150">
    <property type="entry name" value="Vaccinia Virus protein VP39"/>
    <property type="match status" value="1"/>
</dbReference>
<protein>
    <submittedName>
        <fullName evidence="7">Cyclopropane-fatty-acyl-phospholipid synthase</fullName>
        <ecNumber evidence="7">2.1.1.79</ecNumber>
    </submittedName>
</protein>
<proteinExistence type="inferred from homology"/>
<dbReference type="GO" id="GO:0008610">
    <property type="term" value="P:lipid biosynthetic process"/>
    <property type="evidence" value="ECO:0007669"/>
    <property type="project" value="InterPro"/>
</dbReference>
<evidence type="ECO:0000256" key="4">
    <source>
        <dbReference type="ARBA" id="ARBA00022691"/>
    </source>
</evidence>
<dbReference type="InterPro" id="IPR050723">
    <property type="entry name" value="CFA/CMAS"/>
</dbReference>
<dbReference type="SUPFAM" id="SSF53335">
    <property type="entry name" value="S-adenosyl-L-methionine-dependent methyltransferases"/>
    <property type="match status" value="1"/>
</dbReference>
<dbReference type="EMBL" id="MLJW01000055">
    <property type="protein sequence ID" value="OIR04750.1"/>
    <property type="molecule type" value="Genomic_DNA"/>
</dbReference>
<comment type="caution">
    <text evidence="7">The sequence shown here is derived from an EMBL/GenBank/DDBJ whole genome shotgun (WGS) entry which is preliminary data.</text>
</comment>
<dbReference type="PIRSF" id="PIRSF003085">
    <property type="entry name" value="CMAS"/>
    <property type="match status" value="1"/>
</dbReference>
<dbReference type="InterPro" id="IPR057206">
    <property type="entry name" value="DUF7884"/>
</dbReference>
<dbReference type="InterPro" id="IPR003333">
    <property type="entry name" value="CMAS"/>
</dbReference>
<keyword evidence="3 7" id="KW-0808">Transferase</keyword>
<keyword evidence="2 7" id="KW-0489">Methyltransferase</keyword>
<dbReference type="InterPro" id="IPR029063">
    <property type="entry name" value="SAM-dependent_MTases_sf"/>
</dbReference>
<keyword evidence="5" id="KW-0443">Lipid metabolism</keyword>
<evidence type="ECO:0000256" key="5">
    <source>
        <dbReference type="ARBA" id="ARBA00023098"/>
    </source>
</evidence>
<dbReference type="EC" id="2.1.1.79" evidence="7"/>
<feature type="domain" description="DUF7884" evidence="6">
    <location>
        <begin position="22"/>
        <end position="89"/>
    </location>
</feature>
<evidence type="ECO:0000256" key="2">
    <source>
        <dbReference type="ARBA" id="ARBA00022603"/>
    </source>
</evidence>
<comment type="similarity">
    <text evidence="1">Belongs to the CFA/CMAS family.</text>
</comment>
<dbReference type="Pfam" id="PF02353">
    <property type="entry name" value="CMAS"/>
    <property type="match status" value="1"/>
</dbReference>
<dbReference type="PANTHER" id="PTHR43667">
    <property type="entry name" value="CYCLOPROPANE-FATTY-ACYL-PHOSPHOLIPID SYNTHASE"/>
    <property type="match status" value="1"/>
</dbReference>
<dbReference type="PANTHER" id="PTHR43667:SF1">
    <property type="entry name" value="CYCLOPROPANE-FATTY-ACYL-PHOSPHOLIPID SYNTHASE"/>
    <property type="match status" value="1"/>
</dbReference>
<dbReference type="GO" id="GO:0032259">
    <property type="term" value="P:methylation"/>
    <property type="evidence" value="ECO:0007669"/>
    <property type="project" value="UniProtKB-KW"/>
</dbReference>
<keyword evidence="4" id="KW-0949">S-adenosyl-L-methionine</keyword>
<evidence type="ECO:0000313" key="7">
    <source>
        <dbReference type="EMBL" id="OIR04750.1"/>
    </source>
</evidence>
<evidence type="ECO:0000256" key="3">
    <source>
        <dbReference type="ARBA" id="ARBA00022679"/>
    </source>
</evidence>
<evidence type="ECO:0000259" key="6">
    <source>
        <dbReference type="Pfam" id="PF25371"/>
    </source>
</evidence>
<organism evidence="7">
    <name type="scientific">mine drainage metagenome</name>
    <dbReference type="NCBI Taxonomy" id="410659"/>
    <lineage>
        <taxon>unclassified sequences</taxon>
        <taxon>metagenomes</taxon>
        <taxon>ecological metagenomes</taxon>
    </lineage>
</organism>
<dbReference type="AlphaFoldDB" id="A0A1J5SXJ5"/>
<reference evidence="7" key="1">
    <citation type="submission" date="2016-10" db="EMBL/GenBank/DDBJ databases">
        <title>Sequence of Gallionella enrichment culture.</title>
        <authorList>
            <person name="Poehlein A."/>
            <person name="Muehling M."/>
            <person name="Daniel R."/>
        </authorList>
    </citation>
    <scope>NUCLEOTIDE SEQUENCE</scope>
</reference>
<gene>
    <name evidence="7" type="primary">cfa_8</name>
    <name evidence="7" type="ORF">GALL_131360</name>
</gene>
<dbReference type="GO" id="GO:0008825">
    <property type="term" value="F:cyclopropane-fatty-acyl-phospholipid synthase activity"/>
    <property type="evidence" value="ECO:0007669"/>
    <property type="project" value="UniProtKB-EC"/>
</dbReference>
<evidence type="ECO:0000256" key="1">
    <source>
        <dbReference type="ARBA" id="ARBA00010815"/>
    </source>
</evidence>
<dbReference type="CDD" id="cd02440">
    <property type="entry name" value="AdoMet_MTases"/>
    <property type="match status" value="1"/>
</dbReference>